<evidence type="ECO:0000256" key="1">
    <source>
        <dbReference type="SAM" id="Coils"/>
    </source>
</evidence>
<keyword evidence="1" id="KW-0175">Coiled coil</keyword>
<dbReference type="PANTHER" id="PTHR37162">
    <property type="entry name" value="HAT FAMILY DIMERISATION DOMAINCONTAINING PROTEIN-RELATED"/>
    <property type="match status" value="1"/>
</dbReference>
<protein>
    <submittedName>
        <fullName evidence="2">Uncharacterized protein</fullName>
    </submittedName>
</protein>
<dbReference type="AlphaFoldDB" id="A0AAW2AGE8"/>
<sequence length="535" mass="61242">MVSVSMDGPNVNWRFFEMLQQEHAEHFGGAQLAVVGSCGLHTLHNAVKCGFTDWHMEKFLRALHTIFHNVPARREDFCNLTKSKIFALPFCGHRWVENLPVAERALVIWPDMMKYVEAVSTKKLPNPGTSSYDTIAAATKDPLILAKLHFFMAVCRSVTPFLTRYQTDEPVLPFIGNDLAELLKSLLRRFIKQELLNDATPQHLVRLDVSDMQSRVHLRAVDIGIGAEAAIKERQQQSRSTEELSVLQFRKEFMEGLSKIVKKIQEKSPLKFPTVRQMTCLNPAVMYSNPELCQGQMKCLVKRFLQDKQLDGVATGDLIIQQFSQLLSLEVRNEKFLSFKPLEKRLDVFLHPYISQPYPQLWAFIRNLLLLSHGQATVERGFSINKQVETCNIQEDTVIAQRVVCDYMSMHGGVTKVPLTPELLSSVTSARVRYIMHLESERKKKESQAHSQRRIMIEEELEQLKKTRQTIQEVAEHLRRDADKMAEEAEGKQGSKMAELIAKSNALRRSYKQKLTELESLGEKIATKAAELRRL</sequence>
<evidence type="ECO:0000313" key="2">
    <source>
        <dbReference type="EMBL" id="KAK9972417.1"/>
    </source>
</evidence>
<dbReference type="Proteomes" id="UP001479290">
    <property type="component" value="Unassembled WGS sequence"/>
</dbReference>
<proteinExistence type="predicted"/>
<accession>A0AAW2AGE8</accession>
<comment type="caution">
    <text evidence="2">The sequence shown here is derived from an EMBL/GenBank/DDBJ whole genome shotgun (WGS) entry which is preliminary data.</text>
</comment>
<dbReference type="PANTHER" id="PTHR37162:SF11">
    <property type="match status" value="1"/>
</dbReference>
<evidence type="ECO:0000313" key="3">
    <source>
        <dbReference type="Proteomes" id="UP001479290"/>
    </source>
</evidence>
<reference evidence="2 3" key="1">
    <citation type="submission" date="2024-05" db="EMBL/GenBank/DDBJ databases">
        <title>A high-quality chromosomal-level genome assembly of Topmouth culter (Culter alburnus).</title>
        <authorList>
            <person name="Zhao H."/>
        </authorList>
    </citation>
    <scope>NUCLEOTIDE SEQUENCE [LARGE SCALE GENOMIC DNA]</scope>
    <source>
        <strain evidence="2">CATC2023</strain>
        <tissue evidence="2">Muscle</tissue>
    </source>
</reference>
<organism evidence="2 3">
    <name type="scientific">Culter alburnus</name>
    <name type="common">Topmouth culter</name>
    <dbReference type="NCBI Taxonomy" id="194366"/>
    <lineage>
        <taxon>Eukaryota</taxon>
        <taxon>Metazoa</taxon>
        <taxon>Chordata</taxon>
        <taxon>Craniata</taxon>
        <taxon>Vertebrata</taxon>
        <taxon>Euteleostomi</taxon>
        <taxon>Actinopterygii</taxon>
        <taxon>Neopterygii</taxon>
        <taxon>Teleostei</taxon>
        <taxon>Ostariophysi</taxon>
        <taxon>Cypriniformes</taxon>
        <taxon>Xenocyprididae</taxon>
        <taxon>Xenocypridinae</taxon>
        <taxon>Culter</taxon>
    </lineage>
</organism>
<gene>
    <name evidence="2" type="ORF">ABG768_025724</name>
</gene>
<dbReference type="EMBL" id="JAWDJR010000007">
    <property type="protein sequence ID" value="KAK9972417.1"/>
    <property type="molecule type" value="Genomic_DNA"/>
</dbReference>
<name>A0AAW2AGE8_CULAL</name>
<feature type="coiled-coil region" evidence="1">
    <location>
        <begin position="447"/>
        <end position="488"/>
    </location>
</feature>
<keyword evidence="3" id="KW-1185">Reference proteome</keyword>